<dbReference type="EMBL" id="WNYA01000009">
    <property type="protein sequence ID" value="KAG8557024.1"/>
    <property type="molecule type" value="Genomic_DNA"/>
</dbReference>
<evidence type="ECO:0000313" key="2">
    <source>
        <dbReference type="EMBL" id="KAG8557024.1"/>
    </source>
</evidence>
<sequence>MSVAVSPIAASISVSGLSRLLQKPLRFLLLFFIFFFALSASVCPPSRGEREKKNFTVTFRQEPCLLISADATPSEEIWLYTITPMLQWKTKKKKKTTKIAQYNTKK</sequence>
<name>A0AAV7AAV5_ENGPU</name>
<keyword evidence="3" id="KW-1185">Reference proteome</keyword>
<proteinExistence type="predicted"/>
<dbReference type="AlphaFoldDB" id="A0AAV7AAV5"/>
<feature type="transmembrane region" description="Helical" evidence="1">
    <location>
        <begin position="25"/>
        <end position="43"/>
    </location>
</feature>
<comment type="caution">
    <text evidence="2">The sequence shown here is derived from an EMBL/GenBank/DDBJ whole genome shotgun (WGS) entry which is preliminary data.</text>
</comment>
<reference evidence="2" key="1">
    <citation type="thesis" date="2020" institute="ProQuest LLC" country="789 East Eisenhower Parkway, Ann Arbor, MI, USA">
        <title>Comparative Genomics and Chromosome Evolution.</title>
        <authorList>
            <person name="Mudd A.B."/>
        </authorList>
    </citation>
    <scope>NUCLEOTIDE SEQUENCE</scope>
    <source>
        <strain evidence="2">237g6f4</strain>
        <tissue evidence="2">Blood</tissue>
    </source>
</reference>
<keyword evidence="1" id="KW-0812">Transmembrane</keyword>
<keyword evidence="1" id="KW-1133">Transmembrane helix</keyword>
<dbReference type="Proteomes" id="UP000824782">
    <property type="component" value="Unassembled WGS sequence"/>
</dbReference>
<gene>
    <name evidence="2" type="ORF">GDO81_018294</name>
</gene>
<keyword evidence="1" id="KW-0472">Membrane</keyword>
<evidence type="ECO:0000256" key="1">
    <source>
        <dbReference type="SAM" id="Phobius"/>
    </source>
</evidence>
<protein>
    <submittedName>
        <fullName evidence="2">Uncharacterized protein</fullName>
    </submittedName>
</protein>
<accession>A0AAV7AAV5</accession>
<organism evidence="2 3">
    <name type="scientific">Engystomops pustulosus</name>
    <name type="common">Tungara frog</name>
    <name type="synonym">Physalaemus pustulosus</name>
    <dbReference type="NCBI Taxonomy" id="76066"/>
    <lineage>
        <taxon>Eukaryota</taxon>
        <taxon>Metazoa</taxon>
        <taxon>Chordata</taxon>
        <taxon>Craniata</taxon>
        <taxon>Vertebrata</taxon>
        <taxon>Euteleostomi</taxon>
        <taxon>Amphibia</taxon>
        <taxon>Batrachia</taxon>
        <taxon>Anura</taxon>
        <taxon>Neobatrachia</taxon>
        <taxon>Hyloidea</taxon>
        <taxon>Leptodactylidae</taxon>
        <taxon>Leiuperinae</taxon>
        <taxon>Engystomops</taxon>
    </lineage>
</organism>
<evidence type="ECO:0000313" key="3">
    <source>
        <dbReference type="Proteomes" id="UP000824782"/>
    </source>
</evidence>